<accession>V6S8A1</accession>
<dbReference type="PROSITE" id="PS51257">
    <property type="entry name" value="PROKAR_LIPOPROTEIN"/>
    <property type="match status" value="1"/>
</dbReference>
<comment type="caution">
    <text evidence="2">The sequence shown here is derived from an EMBL/GenBank/DDBJ whole genome shotgun (WGS) entry which is preliminary data.</text>
</comment>
<dbReference type="InterPro" id="IPR024311">
    <property type="entry name" value="Lipocalin-like"/>
</dbReference>
<dbReference type="Pfam" id="PF13648">
    <property type="entry name" value="Lipocalin_4"/>
    <property type="match status" value="1"/>
</dbReference>
<reference evidence="2 3" key="1">
    <citation type="journal article" date="2015" name="Stand. Genomic Sci.">
        <title>Genomic Encyclopedia of Bacterial and Archaeal Type Strains, Phase III: the genomes of soil and plant-associated and newly described type strains.</title>
        <authorList>
            <person name="Whitman W.B."/>
            <person name="Woyke T."/>
            <person name="Klenk H.P."/>
            <person name="Zhou Y."/>
            <person name="Lilburn T.G."/>
            <person name="Beck B.J."/>
            <person name="De Vos P."/>
            <person name="Vandamme P."/>
            <person name="Eisen J.A."/>
            <person name="Garrity G."/>
            <person name="Hugenholtz P."/>
            <person name="Kyrpides N.C."/>
        </authorList>
    </citation>
    <scope>NUCLEOTIDE SEQUENCE [LARGE SCALE GENOMIC DNA]</scope>
    <source>
        <strain evidence="2 3">CGMCC 1.7270</strain>
    </source>
</reference>
<dbReference type="RefSeq" id="WP_023570093.1">
    <property type="nucleotide sequence ID" value="NZ_AVBI01000012.1"/>
</dbReference>
<dbReference type="OrthoDB" id="1143855at2"/>
<evidence type="ECO:0000313" key="2">
    <source>
        <dbReference type="EMBL" id="TWI10720.1"/>
    </source>
</evidence>
<evidence type="ECO:0000313" key="3">
    <source>
        <dbReference type="Proteomes" id="UP000319848"/>
    </source>
</evidence>
<organism evidence="2 3">
    <name type="scientific">Flavobacterium cauense R2A-7</name>
    <dbReference type="NCBI Taxonomy" id="1341154"/>
    <lineage>
        <taxon>Bacteria</taxon>
        <taxon>Pseudomonadati</taxon>
        <taxon>Bacteroidota</taxon>
        <taxon>Flavobacteriia</taxon>
        <taxon>Flavobacteriales</taxon>
        <taxon>Flavobacteriaceae</taxon>
        <taxon>Flavobacterium</taxon>
    </lineage>
</organism>
<sequence>MKKAFYLSLLILFFVSCKQQIDEKDLVKMNGYWEIEKAEMPDGSKKEYKVNTTIDFFEIKGNKGFRKKVMPQLDGTYLMNDLSENIEVVNKEGDLVLSYATPYAKWKEEIITLSDDKFVVKNDQDIKYYYKKSKPFSVK</sequence>
<feature type="domain" description="Lipocalin-like" evidence="1">
    <location>
        <begin position="29"/>
        <end position="120"/>
    </location>
</feature>
<dbReference type="EMBL" id="VLKQ01000009">
    <property type="protein sequence ID" value="TWI10720.1"/>
    <property type="molecule type" value="Genomic_DNA"/>
</dbReference>
<dbReference type="Proteomes" id="UP000319848">
    <property type="component" value="Unassembled WGS sequence"/>
</dbReference>
<dbReference type="STRING" id="1341154.FCR2A7T_09270"/>
<proteinExistence type="predicted"/>
<name>V6S8A1_9FLAO</name>
<dbReference type="AlphaFoldDB" id="V6S8A1"/>
<keyword evidence="3" id="KW-1185">Reference proteome</keyword>
<evidence type="ECO:0000259" key="1">
    <source>
        <dbReference type="Pfam" id="PF13648"/>
    </source>
</evidence>
<protein>
    <recommendedName>
        <fullName evidence="1">Lipocalin-like domain-containing protein</fullName>
    </recommendedName>
</protein>
<gene>
    <name evidence="2" type="ORF">IP98_02064</name>
</gene>